<accession>A0ABD6W9U2</accession>
<sequence length="227" mass="26021">MSVDALWKFYELDRRGIAVQFPLEDDFPQKRIEDKRLAKFLSRLDGRFVEAIENAQPGYTGGLLDVPSNLSAVFIRNLSNANKHRNITPVVVSTVLAVLGTTARGLQLDCLDGDKREGLPPLNFRVVYDSDQHSREDMRRYISALAGDSTSPLQIGFQQRLLIDRHEIYIKPPRFEGEKMPWRIELQELLTKVPAYVRLTLRNLNRVHQVIQEGGDKFYLLDQDATL</sequence>
<evidence type="ECO:0000313" key="1">
    <source>
        <dbReference type="EMBL" id="PPF14964.1"/>
    </source>
</evidence>
<dbReference type="AlphaFoldDB" id="A0ABD6W9U2"/>
<name>A0ABD6W9U2_RATRA</name>
<organism evidence="1 2">
    <name type="scientific">Rathayibacter rathayi</name>
    <name type="common">Corynebacterium rathayi</name>
    <dbReference type="NCBI Taxonomy" id="33887"/>
    <lineage>
        <taxon>Bacteria</taxon>
        <taxon>Bacillati</taxon>
        <taxon>Actinomycetota</taxon>
        <taxon>Actinomycetes</taxon>
        <taxon>Micrococcales</taxon>
        <taxon>Microbacteriaceae</taxon>
        <taxon>Rathayibacter</taxon>
    </lineage>
</organism>
<dbReference type="EMBL" id="PSUL01000007">
    <property type="protein sequence ID" value="PPF14964.1"/>
    <property type="molecule type" value="Genomic_DNA"/>
</dbReference>
<comment type="caution">
    <text evidence="1">The sequence shown here is derived from an EMBL/GenBank/DDBJ whole genome shotgun (WGS) entry which is preliminary data.</text>
</comment>
<protein>
    <submittedName>
        <fullName evidence="1">Uncharacterized protein</fullName>
    </submittedName>
</protein>
<proteinExistence type="predicted"/>
<dbReference type="Proteomes" id="UP000237881">
    <property type="component" value="Unassembled WGS sequence"/>
</dbReference>
<evidence type="ECO:0000313" key="2">
    <source>
        <dbReference type="Proteomes" id="UP000237881"/>
    </source>
</evidence>
<gene>
    <name evidence="1" type="ORF">C5C04_04830</name>
</gene>
<reference evidence="1 2" key="1">
    <citation type="submission" date="2018-02" db="EMBL/GenBank/DDBJ databases">
        <title>Bacteriophage NCPPB3778 and a type I-E CRISPR drive the evolution of the US Biological Select Agent, Rathayibacter toxicus.</title>
        <authorList>
            <person name="Davis E.W.II."/>
            <person name="Tabima J.F."/>
            <person name="Weisberg A.J."/>
            <person name="Lopes L.D."/>
            <person name="Wiseman M.S."/>
            <person name="Wiseman M.S."/>
            <person name="Pupko T."/>
            <person name="Belcher M.S."/>
            <person name="Sechler A.J."/>
            <person name="Tancos M.A."/>
            <person name="Schroeder B.K."/>
            <person name="Murray T.D."/>
            <person name="Luster D.G."/>
            <person name="Schneider W.L."/>
            <person name="Rogers E."/>
            <person name="Andreote F.D."/>
            <person name="Grunwald N.J."/>
            <person name="Putnam M.L."/>
            <person name="Chang J.H."/>
        </authorList>
    </citation>
    <scope>NUCLEOTIDE SEQUENCE [LARGE SCALE GENOMIC DNA]</scope>
    <source>
        <strain evidence="1 2">AY1I9</strain>
    </source>
</reference>